<dbReference type="Gene3D" id="4.10.240.10">
    <property type="entry name" value="Zn(2)-C6 fungal-type DNA-binding domain"/>
    <property type="match status" value="1"/>
</dbReference>
<keyword evidence="3" id="KW-0238">DNA-binding</keyword>
<dbReference type="SUPFAM" id="SSF57701">
    <property type="entry name" value="Zn2/Cys6 DNA-binding domain"/>
    <property type="match status" value="1"/>
</dbReference>
<dbReference type="GO" id="GO:0045944">
    <property type="term" value="P:positive regulation of transcription by RNA polymerase II"/>
    <property type="evidence" value="ECO:0007669"/>
    <property type="project" value="TreeGrafter"/>
</dbReference>
<dbReference type="GO" id="GO:0005634">
    <property type="term" value="C:nucleus"/>
    <property type="evidence" value="ECO:0007669"/>
    <property type="project" value="UniProtKB-SubCell"/>
</dbReference>
<dbReference type="VEuPathDB" id="FungiDB:Z519_09046"/>
<dbReference type="RefSeq" id="XP_016617070.1">
    <property type="nucleotide sequence ID" value="XM_016766772.1"/>
</dbReference>
<feature type="region of interest" description="Disordered" evidence="6">
    <location>
        <begin position="117"/>
        <end position="150"/>
    </location>
</feature>
<dbReference type="AlphaFoldDB" id="A0A0D2EK68"/>
<sequence>MSNTLMATAQFKAYGQYPIARTFAATDSVPELPESEDPAYSAAFDADPSVRRHSACDECRKRKLKCSGEPTGCERCVKQNLTCHYSAQKQMGRPRKRQKTDDFAQATEIPSAPLSLFNGALQSTPVPSHLQHHPHHHPPPPPPQPPAVVESAIDPDLSEKAVERTNFENICVGPITQSIKRSSHDARTAAERAGSSNTGSGSGGGKLTSQNSNSTSPYNGPRTPSVGSDVVSKVSYPTDVSLWPDFSDMTMLPMLVQDSHEHDKEIYAAHNTNSHSSISAAVESGPYSNHLSALNAHPSTLTQLPTIPACPCLPNLYLTLSTLSTLSAFPVSSGMIDTLLAAHRTGRSVIYCPICPRALQSGSQNVFLSTMLITVLADHWHRVKRASAKELKMGFGSSDSEPPATVAEPLDIREDLEWRTFGYHLIRAYVFGDQAIPDPPNASFSTTRSRKAQVVPTHISSEDSDTSTIYTLESLVSAIERRQKQWHDVEPFGNSQEFPPRLDHNHVYGDAHAHGHGLPQGYAPGMTLEDIKKCEDEYRASGGGDDGLLCLKIVKHSRIMLRTLEGGVPRIGG</sequence>
<evidence type="ECO:0000313" key="8">
    <source>
        <dbReference type="EMBL" id="KIW90401.1"/>
    </source>
</evidence>
<evidence type="ECO:0000256" key="5">
    <source>
        <dbReference type="ARBA" id="ARBA00023242"/>
    </source>
</evidence>
<dbReference type="GO" id="GO:0000981">
    <property type="term" value="F:DNA-binding transcription factor activity, RNA polymerase II-specific"/>
    <property type="evidence" value="ECO:0007669"/>
    <property type="project" value="InterPro"/>
</dbReference>
<dbReference type="SMART" id="SM00066">
    <property type="entry name" value="GAL4"/>
    <property type="match status" value="1"/>
</dbReference>
<dbReference type="PROSITE" id="PS00463">
    <property type="entry name" value="ZN2_CY6_FUNGAL_1"/>
    <property type="match status" value="1"/>
</dbReference>
<dbReference type="Proteomes" id="UP000053789">
    <property type="component" value="Unassembled WGS sequence"/>
</dbReference>
<evidence type="ECO:0000256" key="3">
    <source>
        <dbReference type="ARBA" id="ARBA00023125"/>
    </source>
</evidence>
<dbReference type="PANTHER" id="PTHR47540">
    <property type="entry name" value="THIAMINE REPRESSIBLE GENES REGULATORY PROTEIN THI5"/>
    <property type="match status" value="1"/>
</dbReference>
<protein>
    <recommendedName>
        <fullName evidence="7">Zn(2)-C6 fungal-type domain-containing protein</fullName>
    </recommendedName>
</protein>
<evidence type="ECO:0000256" key="4">
    <source>
        <dbReference type="ARBA" id="ARBA00023163"/>
    </source>
</evidence>
<evidence type="ECO:0000256" key="2">
    <source>
        <dbReference type="ARBA" id="ARBA00023015"/>
    </source>
</evidence>
<dbReference type="CDD" id="cd00067">
    <property type="entry name" value="GAL4"/>
    <property type="match status" value="1"/>
</dbReference>
<feature type="region of interest" description="Disordered" evidence="6">
    <location>
        <begin position="178"/>
        <end position="231"/>
    </location>
</feature>
<proteinExistence type="predicted"/>
<dbReference type="PROSITE" id="PS50048">
    <property type="entry name" value="ZN2_CY6_FUNGAL_2"/>
    <property type="match status" value="1"/>
</dbReference>
<comment type="subcellular location">
    <subcellularLocation>
        <location evidence="1">Nucleus</location>
    </subcellularLocation>
</comment>
<dbReference type="PANTHER" id="PTHR47540:SF4">
    <property type="entry name" value="TRANSCRIPTION FACTOR RGLT"/>
    <property type="match status" value="1"/>
</dbReference>
<dbReference type="InterPro" id="IPR036864">
    <property type="entry name" value="Zn2-C6_fun-type_DNA-bd_sf"/>
</dbReference>
<evidence type="ECO:0000313" key="9">
    <source>
        <dbReference type="Proteomes" id="UP000053789"/>
    </source>
</evidence>
<keyword evidence="4" id="KW-0804">Transcription</keyword>
<dbReference type="GO" id="GO:0008270">
    <property type="term" value="F:zinc ion binding"/>
    <property type="evidence" value="ECO:0007669"/>
    <property type="project" value="InterPro"/>
</dbReference>
<accession>A0A0D2EK68</accession>
<feature type="domain" description="Zn(2)-C6 fungal-type" evidence="7">
    <location>
        <begin position="55"/>
        <end position="85"/>
    </location>
</feature>
<dbReference type="EMBL" id="KN846993">
    <property type="protein sequence ID" value="KIW90401.1"/>
    <property type="molecule type" value="Genomic_DNA"/>
</dbReference>
<dbReference type="GeneID" id="27701974"/>
<dbReference type="InterPro" id="IPR001138">
    <property type="entry name" value="Zn2Cys6_DnaBD"/>
</dbReference>
<name>A0A0D2EK68_CLAB1</name>
<dbReference type="GO" id="GO:0043565">
    <property type="term" value="F:sequence-specific DNA binding"/>
    <property type="evidence" value="ECO:0007669"/>
    <property type="project" value="TreeGrafter"/>
</dbReference>
<dbReference type="Pfam" id="PF00172">
    <property type="entry name" value="Zn_clus"/>
    <property type="match status" value="1"/>
</dbReference>
<evidence type="ECO:0000256" key="6">
    <source>
        <dbReference type="SAM" id="MobiDB-lite"/>
    </source>
</evidence>
<evidence type="ECO:0000259" key="7">
    <source>
        <dbReference type="PROSITE" id="PS50048"/>
    </source>
</evidence>
<organism evidence="8 9">
    <name type="scientific">Cladophialophora bantiana (strain ATCC 10958 / CBS 173.52 / CDC B-1940 / NIH 8579)</name>
    <name type="common">Xylohypha bantiana</name>
    <dbReference type="NCBI Taxonomy" id="1442370"/>
    <lineage>
        <taxon>Eukaryota</taxon>
        <taxon>Fungi</taxon>
        <taxon>Dikarya</taxon>
        <taxon>Ascomycota</taxon>
        <taxon>Pezizomycotina</taxon>
        <taxon>Eurotiomycetes</taxon>
        <taxon>Chaetothyriomycetidae</taxon>
        <taxon>Chaetothyriales</taxon>
        <taxon>Herpotrichiellaceae</taxon>
        <taxon>Cladophialophora</taxon>
    </lineage>
</organism>
<feature type="compositionally biased region" description="Polar residues" evidence="6">
    <location>
        <begin position="207"/>
        <end position="218"/>
    </location>
</feature>
<dbReference type="OrthoDB" id="10261408at2759"/>
<reference evidence="8" key="1">
    <citation type="submission" date="2015-01" db="EMBL/GenBank/DDBJ databases">
        <title>The Genome Sequence of Cladophialophora bantiana CBS 173.52.</title>
        <authorList>
            <consortium name="The Broad Institute Genomics Platform"/>
            <person name="Cuomo C."/>
            <person name="de Hoog S."/>
            <person name="Gorbushina A."/>
            <person name="Stielow B."/>
            <person name="Teixiera M."/>
            <person name="Abouelleil A."/>
            <person name="Chapman S.B."/>
            <person name="Priest M."/>
            <person name="Young S.K."/>
            <person name="Wortman J."/>
            <person name="Nusbaum C."/>
            <person name="Birren B."/>
        </authorList>
    </citation>
    <scope>NUCLEOTIDE SEQUENCE [LARGE SCALE GENOMIC DNA]</scope>
    <source>
        <strain evidence="8">CBS 173.52</strain>
    </source>
</reference>
<gene>
    <name evidence="8" type="ORF">Z519_09046</name>
</gene>
<keyword evidence="9" id="KW-1185">Reference proteome</keyword>
<evidence type="ECO:0000256" key="1">
    <source>
        <dbReference type="ARBA" id="ARBA00004123"/>
    </source>
</evidence>
<keyword evidence="5" id="KW-0539">Nucleus</keyword>
<dbReference type="InterPro" id="IPR051711">
    <property type="entry name" value="Stress_Response_Reg"/>
</dbReference>
<dbReference type="HOGENOM" id="CLU_026660_1_0_1"/>
<keyword evidence="2" id="KW-0805">Transcription regulation</keyword>